<dbReference type="PANTHER" id="PTHR11941:SF54">
    <property type="entry name" value="ENOYL-COA HYDRATASE, MITOCHONDRIAL"/>
    <property type="match status" value="1"/>
</dbReference>
<name>A0A5C6TRF3_9SPHN</name>
<dbReference type="AlphaFoldDB" id="A0A5C6TRF3"/>
<proteinExistence type="predicted"/>
<evidence type="ECO:0000313" key="1">
    <source>
        <dbReference type="EMBL" id="TXC62591.1"/>
    </source>
</evidence>
<dbReference type="GO" id="GO:0016853">
    <property type="term" value="F:isomerase activity"/>
    <property type="evidence" value="ECO:0007669"/>
    <property type="project" value="UniProtKB-KW"/>
</dbReference>
<dbReference type="Gene3D" id="3.90.226.10">
    <property type="entry name" value="2-enoyl-CoA Hydratase, Chain A, domain 1"/>
    <property type="match status" value="1"/>
</dbReference>
<protein>
    <submittedName>
        <fullName evidence="1">Enoyl-CoA hydratase/isomerase family protein</fullName>
    </submittedName>
</protein>
<dbReference type="GO" id="GO:0006635">
    <property type="term" value="P:fatty acid beta-oxidation"/>
    <property type="evidence" value="ECO:0007669"/>
    <property type="project" value="TreeGrafter"/>
</dbReference>
<comment type="caution">
    <text evidence="1">The sequence shown here is derived from an EMBL/GenBank/DDBJ whole genome shotgun (WGS) entry which is preliminary data.</text>
</comment>
<dbReference type="PANTHER" id="PTHR11941">
    <property type="entry name" value="ENOYL-COA HYDRATASE-RELATED"/>
    <property type="match status" value="1"/>
</dbReference>
<dbReference type="Proteomes" id="UP000321249">
    <property type="component" value="Unassembled WGS sequence"/>
</dbReference>
<dbReference type="Pfam" id="PF00378">
    <property type="entry name" value="ECH_1"/>
    <property type="match status" value="1"/>
</dbReference>
<reference evidence="1 2" key="1">
    <citation type="journal article" date="2015" name="J. Microbiol.">
        <title>Sphingosinicella ginsenosidimutans sp. nov., with ginsenoside converting activity.</title>
        <authorList>
            <person name="Kim J.K."/>
            <person name="Kang M.S."/>
            <person name="Park S.C."/>
            <person name="Kim K.M."/>
            <person name="Choi K."/>
            <person name="Yoon M.H."/>
            <person name="Im W.T."/>
        </authorList>
    </citation>
    <scope>NUCLEOTIDE SEQUENCE [LARGE SCALE GENOMIC DNA]</scope>
    <source>
        <strain evidence="1 2">BS-11</strain>
    </source>
</reference>
<dbReference type="CDD" id="cd06558">
    <property type="entry name" value="crotonase-like"/>
    <property type="match status" value="1"/>
</dbReference>
<organism evidence="1 2">
    <name type="scientific">Allosphingosinicella ginsenosidimutans</name>
    <dbReference type="NCBI Taxonomy" id="1176539"/>
    <lineage>
        <taxon>Bacteria</taxon>
        <taxon>Pseudomonadati</taxon>
        <taxon>Pseudomonadota</taxon>
        <taxon>Alphaproteobacteria</taxon>
        <taxon>Sphingomonadales</taxon>
        <taxon>Sphingomonadaceae</taxon>
        <taxon>Allosphingosinicella</taxon>
    </lineage>
</organism>
<gene>
    <name evidence="1" type="ORF">FRZ32_02295</name>
</gene>
<dbReference type="RefSeq" id="WP_147041980.1">
    <property type="nucleotide sequence ID" value="NZ_BAABIR010000002.1"/>
</dbReference>
<evidence type="ECO:0000313" key="2">
    <source>
        <dbReference type="Proteomes" id="UP000321249"/>
    </source>
</evidence>
<keyword evidence="2" id="KW-1185">Reference proteome</keyword>
<keyword evidence="1" id="KW-0413">Isomerase</keyword>
<dbReference type="OrthoDB" id="7332872at2"/>
<dbReference type="EMBL" id="VOQQ01000001">
    <property type="protein sequence ID" value="TXC62591.1"/>
    <property type="molecule type" value="Genomic_DNA"/>
</dbReference>
<sequence length="269" mass="29358">MADVQIAERGPLIEVVFDRPQKLNALTTEMTGAVSRAVDELARRPDLRVMLIRAKGRYFSAGSDFVGGGIPDFGGSTMEARRWYRGGVDRESLQSICDKIEVVEKPVVIAHHAPCLGGALELSLSCDFRLAAASARYSLPEVALGYLPGSGGVSRATRLCGPHWTRWLVMAGESVDSSEALAIGLVHRVFPDDLFEAGVSAFCEKLASYPAETLALAKLSIDLISELDRTNGRSIERVANSVLFHAEEGRERMQAFRDRRKATQPDLKP</sequence>
<accession>A0A5C6TRF3</accession>
<dbReference type="InterPro" id="IPR029045">
    <property type="entry name" value="ClpP/crotonase-like_dom_sf"/>
</dbReference>
<dbReference type="SUPFAM" id="SSF52096">
    <property type="entry name" value="ClpP/crotonase"/>
    <property type="match status" value="1"/>
</dbReference>
<dbReference type="InterPro" id="IPR001753">
    <property type="entry name" value="Enoyl-CoA_hydra/iso"/>
</dbReference>